<proteinExistence type="inferred from homology"/>
<dbReference type="Pfam" id="PF04226">
    <property type="entry name" value="Transgly_assoc"/>
    <property type="match status" value="1"/>
</dbReference>
<evidence type="ECO:0000256" key="1">
    <source>
        <dbReference type="ARBA" id="ARBA00004651"/>
    </source>
</evidence>
<dbReference type="Proteomes" id="UP000248534">
    <property type="component" value="Chromosome 1"/>
</dbReference>
<evidence type="ECO:0000256" key="2">
    <source>
        <dbReference type="ARBA" id="ARBA00011006"/>
    </source>
</evidence>
<evidence type="ECO:0000313" key="8">
    <source>
        <dbReference type="EMBL" id="SQF70490.1"/>
    </source>
</evidence>
<dbReference type="AlphaFoldDB" id="A0A2X3Y089"/>
<sequence>MIGSMFVGFIIGLIAGAITSRGERMGCIGKILLGWFGSLVGQFLFGNWGPMLADTAIVPSVLGAVILLAIFWRRDS</sequence>
<feature type="transmembrane region" description="Helical" evidence="7">
    <location>
        <begin position="27"/>
        <end position="45"/>
    </location>
</feature>
<reference evidence="8 9" key="1">
    <citation type="submission" date="2018-06" db="EMBL/GenBank/DDBJ databases">
        <authorList>
            <consortium name="Pathogen Informatics"/>
            <person name="Doyle S."/>
        </authorList>
    </citation>
    <scope>NUCLEOTIDE SEQUENCE [LARGE SCALE GENOMIC DNA]</scope>
    <source>
        <strain evidence="8 9">NCTC11086</strain>
    </source>
</reference>
<gene>
    <name evidence="8" type="ORF">NCTC11086_00327</name>
</gene>
<organism evidence="8 9">
    <name type="scientific">Streptococcus sanguinis</name>
    <dbReference type="NCBI Taxonomy" id="1305"/>
    <lineage>
        <taxon>Bacteria</taxon>
        <taxon>Bacillati</taxon>
        <taxon>Bacillota</taxon>
        <taxon>Bacilli</taxon>
        <taxon>Lactobacillales</taxon>
        <taxon>Streptococcaceae</taxon>
        <taxon>Streptococcus</taxon>
    </lineage>
</organism>
<dbReference type="PANTHER" id="PTHR33884">
    <property type="entry name" value="UPF0410 PROTEIN YMGE"/>
    <property type="match status" value="1"/>
</dbReference>
<keyword evidence="4 7" id="KW-0812">Transmembrane</keyword>
<dbReference type="RefSeq" id="WP_111675276.1">
    <property type="nucleotide sequence ID" value="NZ_JAKUVC010000007.1"/>
</dbReference>
<evidence type="ECO:0000256" key="4">
    <source>
        <dbReference type="ARBA" id="ARBA00022692"/>
    </source>
</evidence>
<evidence type="ECO:0000256" key="6">
    <source>
        <dbReference type="ARBA" id="ARBA00023136"/>
    </source>
</evidence>
<keyword evidence="5 7" id="KW-1133">Transmembrane helix</keyword>
<feature type="transmembrane region" description="Helical" evidence="7">
    <location>
        <begin position="51"/>
        <end position="72"/>
    </location>
</feature>
<evidence type="ECO:0000256" key="3">
    <source>
        <dbReference type="ARBA" id="ARBA00022475"/>
    </source>
</evidence>
<protein>
    <submittedName>
        <fullName evidence="8">Integral membrane protein</fullName>
    </submittedName>
</protein>
<evidence type="ECO:0000256" key="7">
    <source>
        <dbReference type="SAM" id="Phobius"/>
    </source>
</evidence>
<evidence type="ECO:0000256" key="5">
    <source>
        <dbReference type="ARBA" id="ARBA00022989"/>
    </source>
</evidence>
<evidence type="ECO:0000313" key="9">
    <source>
        <dbReference type="Proteomes" id="UP000248534"/>
    </source>
</evidence>
<dbReference type="GO" id="GO:0005886">
    <property type="term" value="C:plasma membrane"/>
    <property type="evidence" value="ECO:0007669"/>
    <property type="project" value="UniProtKB-SubCell"/>
</dbReference>
<comment type="subcellular location">
    <subcellularLocation>
        <location evidence="1">Cell membrane</location>
        <topology evidence="1">Multi-pass membrane protein</topology>
    </subcellularLocation>
</comment>
<dbReference type="InterPro" id="IPR007341">
    <property type="entry name" value="Transgly_assoc"/>
</dbReference>
<accession>A0A2X3Y089</accession>
<feature type="transmembrane region" description="Helical" evidence="7">
    <location>
        <begin position="6"/>
        <end position="22"/>
    </location>
</feature>
<name>A0A2X3Y089_STRSA</name>
<dbReference type="EMBL" id="LS483364">
    <property type="protein sequence ID" value="SQF70490.1"/>
    <property type="molecule type" value="Genomic_DNA"/>
</dbReference>
<comment type="similarity">
    <text evidence="2">Belongs to the UPF0410 family.</text>
</comment>
<keyword evidence="6 7" id="KW-0472">Membrane</keyword>
<dbReference type="PANTHER" id="PTHR33884:SF3">
    <property type="entry name" value="UPF0410 PROTEIN YMGE"/>
    <property type="match status" value="1"/>
</dbReference>
<keyword evidence="3" id="KW-1003">Cell membrane</keyword>